<organism evidence="2 3">
    <name type="scientific">Kitasatospora indigofera</name>
    <dbReference type="NCBI Taxonomy" id="67307"/>
    <lineage>
        <taxon>Bacteria</taxon>
        <taxon>Bacillati</taxon>
        <taxon>Actinomycetota</taxon>
        <taxon>Actinomycetes</taxon>
        <taxon>Kitasatosporales</taxon>
        <taxon>Streptomycetaceae</taxon>
        <taxon>Kitasatospora</taxon>
    </lineage>
</organism>
<gene>
    <name evidence="2" type="ORF">GCM10018781_04180</name>
</gene>
<comment type="caution">
    <text evidence="2">The sequence shown here is derived from an EMBL/GenBank/DDBJ whole genome shotgun (WGS) entry which is preliminary data.</text>
</comment>
<evidence type="ECO:0000313" key="3">
    <source>
        <dbReference type="Proteomes" id="UP000617734"/>
    </source>
</evidence>
<dbReference type="EMBL" id="BNBO01000001">
    <property type="protein sequence ID" value="GHH60006.1"/>
    <property type="molecule type" value="Genomic_DNA"/>
</dbReference>
<dbReference type="Proteomes" id="UP000617734">
    <property type="component" value="Unassembled WGS sequence"/>
</dbReference>
<feature type="region of interest" description="Disordered" evidence="1">
    <location>
        <begin position="688"/>
        <end position="707"/>
    </location>
</feature>
<feature type="compositionally biased region" description="Basic and acidic residues" evidence="1">
    <location>
        <begin position="696"/>
        <end position="705"/>
    </location>
</feature>
<feature type="compositionally biased region" description="Low complexity" evidence="1">
    <location>
        <begin position="1354"/>
        <end position="1369"/>
    </location>
</feature>
<sequence>MTSDIAAAHRAVSDARVALDWSRSGLAGYEKRVLAGETGLENEHLGASQEADAAATRYQQARETYRELAVAEPALWPDDGSDPLVLLPLRLETVYRGLAGAEPQLWIRAFPDDVHLDSHEEALTPAERTATEAYWRSVWAAGPDTGRRTAAWDALTASIGPGRAAWAVQALRPAGDPPATGTAPGAEPPALPPWAAEPPARAGAFTRAAHSYVLPDRLVFSGYETTGDGQIGLLWRQEGEPIAQDLDVGPAPQALVPPRWLTDFDEAVRAGMAVRVPLAGLRTDFSLVTVAGVRGGGSARTAGLLATLLEAHRCTDGLAVLPTGTPTNNTDATRSAWHPHTPPAPPDQVARQRAALTPGSTQAAARAATALGTTAAGVLAEVTDGLADDDHALLTLLHTAAGAFAASSTNWRTFDGTSQPDLTFLVSHYVRHVRGRGLLPTLRVGSQPYGLLPVSSLDLWHGTEVDLRILNHISGFRTLAESQAFRAPGVGAGGDPDQVINDLLHRLPASRRLRFVLQEPVTPPYQPPPDTPTGNIPHRSGFAWAQPPDLEAFPPLEFLPDARPTPEMVDLARARPVRVLRGFWEEALPFLFSGQQVPPELVARLLALNPSFQGIGTGRIGLFYHYAANLMYTHRNQLRLLAEAGGGVPQPGVRLSGGDLVTGPGFVPQIFDWASLAFEQLAEAEDLALVTPPPPDRPDQPRAEGEDLPYVDLPRLERLLCEVLDTQTHRLDAWMSSVASARLAKTRGTRPDGTHLGAYGWVADLHPGPGSLPPPEPVPGDPPEPPDGPAGPDGRGTGDGYLLAPSLHHAVTAAVLRSGWLSHTDRQAFAVDLRASRVRRALTVVDGIRSGQSLGALLGYRLERGLHDAGLDPLVAPLRAGYPMPRLVDPDAPGSEQARTAVAARDVVDGHALLDDWLAHGRRLQDILGNLPAEAGPLLDRATPLVAELEDTVDAVGDLMLAESVHHLVAGSPLRAAAAADGIARADHLPQDFEVVRTPRGAIVLTHRLAVLAPVQDTPGWDRSRPLARLEPAVERWCEARLGEPAGWRFDFGDPAAPLTLTLADLGVCALDVVLGAGPPGARDTDPAQQDTALARRLLRQAAARAAGAPTPPVTDRGAGRFAELRLLCNALAGVLAAAGPLLTSHLDQDDGDDWAGADLTGLADRVTAWHGAVTTAVATLVEQVKVLPGLADAVSRTLDGLADLGVTSAYTLGPPTDDAGRAALRAHAVSVLDRFAGTPLAPLPGPPPQDRAEVLGWVTAVGAAVSSALAGTMPVLPELRLAGTPAGEALTVPRPEGAGEEETADWLLEMERVRPGARALADALTAAEVLAGTPPCGTTVTQLPAGQRWIARGPAPVPSRSRPAARHSALLRTDGPPDPDRVAGLLVDSWTETVPEPPGGPEPPAGGPAPAVEEMGGLAFHYNQPDARAPQALLVAVPPDPLRGWRMEDVHAVVEETFALARVRGMDLNDFAELRGVLPVQWTTPPQELV</sequence>
<accession>A0A919FCB2</accession>
<feature type="compositionally biased region" description="Pro residues" evidence="1">
    <location>
        <begin position="770"/>
        <end position="789"/>
    </location>
</feature>
<evidence type="ECO:0000256" key="1">
    <source>
        <dbReference type="SAM" id="MobiDB-lite"/>
    </source>
</evidence>
<protein>
    <submittedName>
        <fullName evidence="2">Uncharacterized protein</fullName>
    </submittedName>
</protein>
<dbReference type="GeneID" id="95350951"/>
<proteinExistence type="predicted"/>
<name>A0A919FCB2_9ACTN</name>
<feature type="region of interest" description="Disordered" evidence="1">
    <location>
        <begin position="1354"/>
        <end position="1381"/>
    </location>
</feature>
<reference evidence="2" key="1">
    <citation type="journal article" date="2014" name="Int. J. Syst. Evol. Microbiol.">
        <title>Complete genome sequence of Corynebacterium casei LMG S-19264T (=DSM 44701T), isolated from a smear-ripened cheese.</title>
        <authorList>
            <consortium name="US DOE Joint Genome Institute (JGI-PGF)"/>
            <person name="Walter F."/>
            <person name="Albersmeier A."/>
            <person name="Kalinowski J."/>
            <person name="Ruckert C."/>
        </authorList>
    </citation>
    <scope>NUCLEOTIDE SEQUENCE</scope>
    <source>
        <strain evidence="2">JCM 4646</strain>
    </source>
</reference>
<evidence type="ECO:0000313" key="2">
    <source>
        <dbReference type="EMBL" id="GHH60006.1"/>
    </source>
</evidence>
<feature type="compositionally biased region" description="Polar residues" evidence="1">
    <location>
        <begin position="324"/>
        <end position="333"/>
    </location>
</feature>
<dbReference type="RefSeq" id="WP_190208971.1">
    <property type="nucleotide sequence ID" value="NZ_BNBO01000001.1"/>
</dbReference>
<feature type="region of interest" description="Disordered" evidence="1">
    <location>
        <begin position="320"/>
        <end position="347"/>
    </location>
</feature>
<feature type="region of interest" description="Disordered" evidence="1">
    <location>
        <begin position="745"/>
        <end position="802"/>
    </location>
</feature>
<reference evidence="2" key="2">
    <citation type="submission" date="2020-09" db="EMBL/GenBank/DDBJ databases">
        <authorList>
            <person name="Sun Q."/>
            <person name="Ohkuma M."/>
        </authorList>
    </citation>
    <scope>NUCLEOTIDE SEQUENCE</scope>
    <source>
        <strain evidence="2">JCM 4646</strain>
    </source>
</reference>
<keyword evidence="3" id="KW-1185">Reference proteome</keyword>